<dbReference type="PANTHER" id="PTHR32063:SF0">
    <property type="entry name" value="SWARMING MOTILITY PROTEIN SWRC"/>
    <property type="match status" value="1"/>
</dbReference>
<proteinExistence type="predicted"/>
<dbReference type="Gene3D" id="3.30.70.1320">
    <property type="entry name" value="Multidrug efflux transporter AcrB pore domain like"/>
    <property type="match status" value="1"/>
</dbReference>
<name>A0A178HVS5_9HYPH</name>
<organism evidence="2 3">
    <name type="scientific">Devosia elaeis</name>
    <dbReference type="NCBI Taxonomy" id="1770058"/>
    <lineage>
        <taxon>Bacteria</taxon>
        <taxon>Pseudomonadati</taxon>
        <taxon>Pseudomonadota</taxon>
        <taxon>Alphaproteobacteria</taxon>
        <taxon>Hyphomicrobiales</taxon>
        <taxon>Devosiaceae</taxon>
        <taxon>Devosia</taxon>
    </lineage>
</organism>
<feature type="transmembrane region" description="Helical" evidence="1">
    <location>
        <begin position="962"/>
        <end position="981"/>
    </location>
</feature>
<feature type="transmembrane region" description="Helical" evidence="1">
    <location>
        <begin position="335"/>
        <end position="354"/>
    </location>
</feature>
<dbReference type="SUPFAM" id="SSF82693">
    <property type="entry name" value="Multidrug efflux transporter AcrB pore domain, PN1, PN2, PC1 and PC2 subdomains"/>
    <property type="match status" value="3"/>
</dbReference>
<evidence type="ECO:0000313" key="2">
    <source>
        <dbReference type="EMBL" id="OAM76098.1"/>
    </source>
</evidence>
<evidence type="ECO:0000313" key="3">
    <source>
        <dbReference type="Proteomes" id="UP000078389"/>
    </source>
</evidence>
<feature type="transmembrane region" description="Helical" evidence="1">
    <location>
        <begin position="361"/>
        <end position="381"/>
    </location>
</feature>
<dbReference type="SUPFAM" id="SSF82714">
    <property type="entry name" value="Multidrug efflux transporter AcrB TolC docking domain, DN and DC subdomains"/>
    <property type="match status" value="2"/>
</dbReference>
<dbReference type="GO" id="GO:0042910">
    <property type="term" value="F:xenobiotic transmembrane transporter activity"/>
    <property type="evidence" value="ECO:0007669"/>
    <property type="project" value="TreeGrafter"/>
</dbReference>
<dbReference type="InterPro" id="IPR027463">
    <property type="entry name" value="AcrB_DN_DC_subdom"/>
</dbReference>
<dbReference type="Proteomes" id="UP000078389">
    <property type="component" value="Unassembled WGS sequence"/>
</dbReference>
<feature type="transmembrane region" description="Helical" evidence="1">
    <location>
        <begin position="428"/>
        <end position="448"/>
    </location>
</feature>
<comment type="caution">
    <text evidence="2">The sequence shown here is derived from an EMBL/GenBank/DDBJ whole genome shotgun (WGS) entry which is preliminary data.</text>
</comment>
<feature type="transmembrane region" description="Helical" evidence="1">
    <location>
        <begin position="888"/>
        <end position="907"/>
    </location>
</feature>
<dbReference type="STRING" id="1770058.A3840_13550"/>
<feature type="transmembrane region" description="Helical" evidence="1">
    <location>
        <begin position="534"/>
        <end position="554"/>
    </location>
</feature>
<dbReference type="PANTHER" id="PTHR32063">
    <property type="match status" value="1"/>
</dbReference>
<keyword evidence="1" id="KW-0812">Transmembrane</keyword>
<keyword evidence="1" id="KW-1133">Transmembrane helix</keyword>
<protein>
    <submittedName>
        <fullName evidence="2">Nodulation protein NolG</fullName>
    </submittedName>
</protein>
<dbReference type="RefSeq" id="WP_067457728.1">
    <property type="nucleotide sequence ID" value="NZ_LVVY01000099.1"/>
</dbReference>
<feature type="transmembrane region" description="Helical" evidence="1">
    <location>
        <begin position="12"/>
        <end position="32"/>
    </location>
</feature>
<dbReference type="AlphaFoldDB" id="A0A178HVS5"/>
<accession>A0A178HVS5</accession>
<dbReference type="OrthoDB" id="8308837at2"/>
<dbReference type="Pfam" id="PF00873">
    <property type="entry name" value="ACR_tran"/>
    <property type="match status" value="1"/>
</dbReference>
<reference evidence="2 3" key="1">
    <citation type="submission" date="2016-03" db="EMBL/GenBank/DDBJ databases">
        <title>Genome sequencing of Devosia sp. S37.</title>
        <authorList>
            <person name="Mohd Nor M."/>
        </authorList>
    </citation>
    <scope>NUCLEOTIDE SEQUENCE [LARGE SCALE GENOMIC DNA]</scope>
    <source>
        <strain evidence="2 3">S37</strain>
    </source>
</reference>
<evidence type="ECO:0000256" key="1">
    <source>
        <dbReference type="SAM" id="Phobius"/>
    </source>
</evidence>
<feature type="transmembrane region" description="Helical" evidence="1">
    <location>
        <begin position="460"/>
        <end position="482"/>
    </location>
</feature>
<keyword evidence="1" id="KW-0472">Membrane</keyword>
<dbReference type="Gene3D" id="3.30.2090.10">
    <property type="entry name" value="Multidrug efflux transporter AcrB TolC docking domain, DN and DC subdomains"/>
    <property type="match status" value="2"/>
</dbReference>
<dbReference type="Gene3D" id="3.30.70.1430">
    <property type="entry name" value="Multidrug efflux transporter AcrB pore domain"/>
    <property type="match status" value="2"/>
</dbReference>
<dbReference type="PRINTS" id="PR00702">
    <property type="entry name" value="ACRIFLAVINRP"/>
</dbReference>
<dbReference type="Gene3D" id="1.20.1640.10">
    <property type="entry name" value="Multidrug efflux transporter AcrB transmembrane domain"/>
    <property type="match status" value="2"/>
</dbReference>
<feature type="transmembrane region" description="Helical" evidence="1">
    <location>
        <begin position="387"/>
        <end position="407"/>
    </location>
</feature>
<keyword evidence="3" id="KW-1185">Reference proteome</keyword>
<feature type="transmembrane region" description="Helical" evidence="1">
    <location>
        <begin position="913"/>
        <end position="934"/>
    </location>
</feature>
<dbReference type="SUPFAM" id="SSF82866">
    <property type="entry name" value="Multidrug efflux transporter AcrB transmembrane domain"/>
    <property type="match status" value="2"/>
</dbReference>
<dbReference type="GO" id="GO:0005886">
    <property type="term" value="C:plasma membrane"/>
    <property type="evidence" value="ECO:0007669"/>
    <property type="project" value="TreeGrafter"/>
</dbReference>
<feature type="transmembrane region" description="Helical" evidence="1">
    <location>
        <begin position="993"/>
        <end position="1016"/>
    </location>
</feature>
<dbReference type="Gene3D" id="3.30.70.1440">
    <property type="entry name" value="Multidrug efflux transporter AcrB pore domain"/>
    <property type="match status" value="1"/>
</dbReference>
<gene>
    <name evidence="2" type="ORF">A3840_13550</name>
</gene>
<feature type="transmembrane region" description="Helical" evidence="1">
    <location>
        <begin position="858"/>
        <end position="876"/>
    </location>
</feature>
<dbReference type="EMBL" id="LVVY01000099">
    <property type="protein sequence ID" value="OAM76098.1"/>
    <property type="molecule type" value="Genomic_DNA"/>
</dbReference>
<sequence length="1044" mass="109631">MFLTSISVRHPVFATMVMVAILVFGISAYRSLPIEQYPDIEFPVVAVLTPYTGASPEAVETKITQPIEEAVNTVNGIERVTSTSSTGHSTVVVEFSLGTDLAAAAQDVRDQLAAIAHDLPDSADTSQVLRYNPTATPIMSLVLSSQTRSIPELTTLAEDIVKPALTAIAGVGSAAVVGAIHDQVNVAVDPDLLNAFGIGIGDVVAALQQDNQTLPSGSIVNGLLVHSVHLNAEVASLEGFRDVVVARHGGEDVTIGDVATVTLGLPDTDGFAFRNGEQALAIDVVKIKGGNTVAISHAAEAAVSQLNAGGGLPEDVVVDVLLNSAEPIEHNFETVQATLIEGAALAVMIVFLFLNSWRSTIITGLTLPISIIGTLTVISLLGFTLNMMTMLALTLSVGILIDDAIVVRENITRHLHMGKSHIQAALDGTGEIGLAVLATTLSIVAVFLPLAFMDGIVGRFFMQFGITVSVAVLISLFVSFTLDPMLSSVWYDPDSQPGAKRGPVGRLVGLFDTGFEKLAHVYRGVLGWSLRHRIITMLVALMSFGSSFLLFPMVGTEFIPSSDNSQIQVDVETPAGSSADYTAIKARQVVSLLAAMPEVESTYASINAGSAAGENRSIIAVTLVDPGERENTAQEMTASIREALRSIPGADFVVTPGGGIGGIDSPIQLKLQGENLDDLASAAAQVREGMAVIPGVVDIKLNLQQAQPLLDIVLNRQAASDLGVGVEATGFALRAMLGGATVSEWNDATGDQLDVVVRLPADMRQSIDAIANLPIAQSQTEIPVAIPLHQVAEIRPTLGPSEIHREDLSRQVTITANIEGGVLGDVTSQIDAAMAALDLPAGVRVDQGGDGEQLDQTIVAMGSALMLAVIFIYLVLASQFGSFLQPFAIMMALPMSLVGVMLGLLVGGSTLNMYSMIGFVMLMGLVVKNAILLVDNANQHHREGASLVDALIEAGGTRFRPIIMTTLAMIFGMMPLGLALHEGSDQSAPMAHAVIGGLISSTLLTLVVVPVMLTYVDALSRFLARVLPRAPDQHENPPSVLADI</sequence>
<dbReference type="InterPro" id="IPR001036">
    <property type="entry name" value="Acrflvin-R"/>
</dbReference>